<keyword evidence="2" id="KW-0479">Metal-binding</keyword>
<dbReference type="PROSITE" id="PS00086">
    <property type="entry name" value="CYTOCHROME_P450"/>
    <property type="match status" value="1"/>
</dbReference>
<dbReference type="GO" id="GO:0004497">
    <property type="term" value="F:monooxygenase activity"/>
    <property type="evidence" value="ECO:0007669"/>
    <property type="project" value="UniProtKB-KW"/>
</dbReference>
<dbReference type="InterPro" id="IPR001128">
    <property type="entry name" value="Cyt_P450"/>
</dbReference>
<evidence type="ECO:0000313" key="4">
    <source>
        <dbReference type="Proteomes" id="UP000305282"/>
    </source>
</evidence>
<dbReference type="InterPro" id="IPR017972">
    <property type="entry name" value="Cyt_P450_CS"/>
</dbReference>
<keyword evidence="2" id="KW-0408">Iron</keyword>
<dbReference type="PANTHER" id="PTHR46696:SF6">
    <property type="entry name" value="P450, PUTATIVE (EUROFUNG)-RELATED"/>
    <property type="match status" value="1"/>
</dbReference>
<dbReference type="GO" id="GO:0016705">
    <property type="term" value="F:oxidoreductase activity, acting on paired donors, with incorporation or reduction of molecular oxygen"/>
    <property type="evidence" value="ECO:0007669"/>
    <property type="project" value="InterPro"/>
</dbReference>
<protein>
    <submittedName>
        <fullName evidence="3">Cytochrome P450</fullName>
    </submittedName>
</protein>
<dbReference type="SUPFAM" id="SSF48264">
    <property type="entry name" value="Cytochrome P450"/>
    <property type="match status" value="1"/>
</dbReference>
<dbReference type="Gene3D" id="1.10.630.10">
    <property type="entry name" value="Cytochrome P450"/>
    <property type="match status" value="1"/>
</dbReference>
<keyword evidence="4" id="KW-1185">Reference proteome</keyword>
<evidence type="ECO:0000256" key="2">
    <source>
        <dbReference type="RuleBase" id="RU000461"/>
    </source>
</evidence>
<dbReference type="PRINTS" id="PR00359">
    <property type="entry name" value="BP450"/>
</dbReference>
<dbReference type="PANTHER" id="PTHR46696">
    <property type="entry name" value="P450, PUTATIVE (EUROFUNG)-RELATED"/>
    <property type="match status" value="1"/>
</dbReference>
<keyword evidence="2" id="KW-0560">Oxidoreductase</keyword>
<evidence type="ECO:0000313" key="3">
    <source>
        <dbReference type="EMBL" id="THJ75847.1"/>
    </source>
</evidence>
<dbReference type="OrthoDB" id="3599725at2"/>
<dbReference type="InterPro" id="IPR036396">
    <property type="entry name" value="Cyt_P450_sf"/>
</dbReference>
<comment type="similarity">
    <text evidence="1 2">Belongs to the cytochrome P450 family.</text>
</comment>
<name>A0A4S5ETJ9_9ACTN</name>
<keyword evidence="2" id="KW-0503">Monooxygenase</keyword>
<evidence type="ECO:0000256" key="1">
    <source>
        <dbReference type="ARBA" id="ARBA00010617"/>
    </source>
</evidence>
<dbReference type="CDD" id="cd11035">
    <property type="entry name" value="P450cam-like"/>
    <property type="match status" value="1"/>
</dbReference>
<proteinExistence type="inferred from homology"/>
<dbReference type="RefSeq" id="WP_136446827.1">
    <property type="nucleotide sequence ID" value="NZ_SSXH01000037.1"/>
</dbReference>
<dbReference type="PRINTS" id="PR00385">
    <property type="entry name" value="P450"/>
</dbReference>
<dbReference type="Pfam" id="PF00067">
    <property type="entry name" value="p450"/>
    <property type="match status" value="1"/>
</dbReference>
<dbReference type="AlphaFoldDB" id="A0A4S5ETJ9"/>
<organism evidence="3 4">
    <name type="scientific">Candidatus Frankia alpina</name>
    <dbReference type="NCBI Taxonomy" id="2699483"/>
    <lineage>
        <taxon>Bacteria</taxon>
        <taxon>Bacillati</taxon>
        <taxon>Actinomycetota</taxon>
        <taxon>Actinomycetes</taxon>
        <taxon>Frankiales</taxon>
        <taxon>Frankiaceae</taxon>
        <taxon>Frankia</taxon>
    </lineage>
</organism>
<dbReference type="GO" id="GO:0005506">
    <property type="term" value="F:iron ion binding"/>
    <property type="evidence" value="ECO:0007669"/>
    <property type="project" value="InterPro"/>
</dbReference>
<comment type="caution">
    <text evidence="3">The sequence shown here is derived from an EMBL/GenBank/DDBJ whole genome shotgun (WGS) entry which is preliminary data.</text>
</comment>
<reference evidence="3 4" key="1">
    <citation type="submission" date="2019-04" db="EMBL/GenBank/DDBJ databases">
        <title>Draft genome sequences for three unisolated Alnus-infective Frankia Sp+ strains, AgTrS, AiOr and AvVan, the first sequenced Frankia strains able to sporulate in-planta.</title>
        <authorList>
            <person name="Bethencourt L."/>
            <person name="Vautrin F."/>
            <person name="Taib N."/>
            <person name="Dubost A."/>
            <person name="Castro-Garcia L."/>
            <person name="Imbaud O."/>
            <person name="Abrouk D."/>
            <person name="Fournier P."/>
            <person name="Briolay J."/>
            <person name="Nguyen A."/>
            <person name="Normand P."/>
            <person name="Fernandez M.P."/>
            <person name="Brochier-Armanet C."/>
            <person name="Herrera-Belaroussi A."/>
        </authorList>
    </citation>
    <scope>NUCLEOTIDE SEQUENCE [LARGE SCALE GENOMIC DNA]</scope>
    <source>
        <strain evidence="3 4">AvVan</strain>
    </source>
</reference>
<sequence length="396" mass="43466">MSSAGEAQPFTFEDLPVRDDRDAAWRLIRERGPIVQLEPDVALTDHALVEAAFRNPAVFSSRKAFDSLGSPLPLVPIAFDPPEHARYRHILQPFFSPRSIRPLEPKLRRQLAELIAPLPARGECDFVADVASVFPVQAFLTFFGLPMEMRDQFVAWKDAILALSDPSGAISGDEADLRHAGELFTYLSELVAARRGVPGPDVLSELLCLEGPNALTDAEVIGLCFLFVLAGLDTVTDALGFGMERLARNPDRRQEIIDDPALVPAAVEELLRLDPPAPFVPRITTAETELGGRTLPAGTRVTAYIAAVNRDEARYPDPYGVDFHRGDNPHASFGVGVHRCLGSHLARLEMRLVYEEWHRLIPHYDIAPGFSPAVKFPRGTVGLEALPLVLTPGAPR</sequence>
<dbReference type="InterPro" id="IPR002397">
    <property type="entry name" value="Cyt_P450_B"/>
</dbReference>
<keyword evidence="2" id="KW-0349">Heme</keyword>
<dbReference type="GO" id="GO:0020037">
    <property type="term" value="F:heme binding"/>
    <property type="evidence" value="ECO:0007669"/>
    <property type="project" value="InterPro"/>
</dbReference>
<gene>
    <name evidence="3" type="ORF">E7Y31_03100</name>
</gene>
<dbReference type="Proteomes" id="UP000305282">
    <property type="component" value="Unassembled WGS sequence"/>
</dbReference>
<accession>A0A4S5ETJ9</accession>
<dbReference type="EMBL" id="SSXH01000037">
    <property type="protein sequence ID" value="THJ75847.1"/>
    <property type="molecule type" value="Genomic_DNA"/>
</dbReference>